<dbReference type="GO" id="GO:0035556">
    <property type="term" value="P:intracellular signal transduction"/>
    <property type="evidence" value="ECO:0007669"/>
    <property type="project" value="InterPro"/>
</dbReference>
<evidence type="ECO:0000256" key="5">
    <source>
        <dbReference type="ARBA" id="ARBA00022842"/>
    </source>
</evidence>
<dbReference type="SUPFAM" id="SSF158235">
    <property type="entry name" value="SOCS box-like"/>
    <property type="match status" value="1"/>
</dbReference>
<dbReference type="GO" id="GO:0003924">
    <property type="term" value="F:GTPase activity"/>
    <property type="evidence" value="ECO:0007669"/>
    <property type="project" value="InterPro"/>
</dbReference>
<keyword evidence="7" id="KW-0564">Palmitate</keyword>
<dbReference type="GO" id="GO:0005525">
    <property type="term" value="F:GTP binding"/>
    <property type="evidence" value="ECO:0007669"/>
    <property type="project" value="UniProtKB-KW"/>
</dbReference>
<feature type="domain" description="SOCS box" evidence="9">
    <location>
        <begin position="128"/>
        <end position="174"/>
    </location>
</feature>
<dbReference type="Proteomes" id="UP000324222">
    <property type="component" value="Unassembled WGS sequence"/>
</dbReference>
<dbReference type="Pfam" id="PF07525">
    <property type="entry name" value="SOCS_box"/>
    <property type="match status" value="1"/>
</dbReference>
<comment type="caution">
    <text evidence="10">The sequence shown here is derived from an EMBL/GenBank/DDBJ whole genome shotgun (WGS) entry which is preliminary data.</text>
</comment>
<proteinExistence type="inferred from homology"/>
<dbReference type="InterPro" id="IPR001806">
    <property type="entry name" value="Small_GTPase"/>
</dbReference>
<protein>
    <submittedName>
        <fullName evidence="10">Ras-related protein Rab-40C</fullName>
    </submittedName>
</protein>
<dbReference type="PROSITE" id="PS50225">
    <property type="entry name" value="SOCS"/>
    <property type="match status" value="1"/>
</dbReference>
<evidence type="ECO:0000259" key="9">
    <source>
        <dbReference type="PROSITE" id="PS50225"/>
    </source>
</evidence>
<dbReference type="InterPro" id="IPR001496">
    <property type="entry name" value="SOCS_box"/>
</dbReference>
<evidence type="ECO:0000313" key="10">
    <source>
        <dbReference type="EMBL" id="MPC11926.1"/>
    </source>
</evidence>
<evidence type="ECO:0000256" key="3">
    <source>
        <dbReference type="ARBA" id="ARBA00022723"/>
    </source>
</evidence>
<dbReference type="InterPro" id="IPR027417">
    <property type="entry name" value="P-loop_NTPase"/>
</dbReference>
<keyword evidence="6" id="KW-0342">GTP-binding</keyword>
<dbReference type="SMART" id="SM00253">
    <property type="entry name" value="SOCS"/>
    <property type="match status" value="1"/>
</dbReference>
<evidence type="ECO:0000313" key="11">
    <source>
        <dbReference type="Proteomes" id="UP000324222"/>
    </source>
</evidence>
<dbReference type="Gene3D" id="1.10.750.20">
    <property type="entry name" value="SOCS box"/>
    <property type="match status" value="1"/>
</dbReference>
<accession>A0A5B7CUE5</accession>
<evidence type="ECO:0000256" key="2">
    <source>
        <dbReference type="ARBA" id="ARBA00006270"/>
    </source>
</evidence>
<evidence type="ECO:0000256" key="6">
    <source>
        <dbReference type="ARBA" id="ARBA00023134"/>
    </source>
</evidence>
<keyword evidence="11" id="KW-1185">Reference proteome</keyword>
<dbReference type="EMBL" id="VSRR010000188">
    <property type="protein sequence ID" value="MPC11926.1"/>
    <property type="molecule type" value="Genomic_DNA"/>
</dbReference>
<name>A0A5B7CUE5_PORTR</name>
<organism evidence="10 11">
    <name type="scientific">Portunus trituberculatus</name>
    <name type="common">Swimming crab</name>
    <name type="synonym">Neptunus trituberculatus</name>
    <dbReference type="NCBI Taxonomy" id="210409"/>
    <lineage>
        <taxon>Eukaryota</taxon>
        <taxon>Metazoa</taxon>
        <taxon>Ecdysozoa</taxon>
        <taxon>Arthropoda</taxon>
        <taxon>Crustacea</taxon>
        <taxon>Multicrustacea</taxon>
        <taxon>Malacostraca</taxon>
        <taxon>Eumalacostraca</taxon>
        <taxon>Eucarida</taxon>
        <taxon>Decapoda</taxon>
        <taxon>Pleocyemata</taxon>
        <taxon>Brachyura</taxon>
        <taxon>Eubrachyura</taxon>
        <taxon>Portunoidea</taxon>
        <taxon>Portunidae</taxon>
        <taxon>Portuninae</taxon>
        <taxon>Portunus</taxon>
    </lineage>
</organism>
<keyword evidence="7" id="KW-0449">Lipoprotein</keyword>
<evidence type="ECO:0000256" key="1">
    <source>
        <dbReference type="ARBA" id="ARBA00001946"/>
    </source>
</evidence>
<dbReference type="PANTHER" id="PTHR47980">
    <property type="entry name" value="LD44762P"/>
    <property type="match status" value="1"/>
</dbReference>
<dbReference type="PROSITE" id="PS51419">
    <property type="entry name" value="RAB"/>
    <property type="match status" value="1"/>
</dbReference>
<evidence type="ECO:0000256" key="8">
    <source>
        <dbReference type="ARBA" id="ARBA00023289"/>
    </source>
</evidence>
<dbReference type="InterPro" id="IPR050305">
    <property type="entry name" value="Small_GTPase_Rab"/>
</dbReference>
<evidence type="ECO:0000256" key="7">
    <source>
        <dbReference type="ARBA" id="ARBA00023139"/>
    </source>
</evidence>
<reference evidence="10 11" key="1">
    <citation type="submission" date="2019-05" db="EMBL/GenBank/DDBJ databases">
        <title>Another draft genome of Portunus trituberculatus and its Hox gene families provides insights of decapod evolution.</title>
        <authorList>
            <person name="Jeong J.-H."/>
            <person name="Song I."/>
            <person name="Kim S."/>
            <person name="Choi T."/>
            <person name="Kim D."/>
            <person name="Ryu S."/>
            <person name="Kim W."/>
        </authorList>
    </citation>
    <scope>NUCLEOTIDE SEQUENCE [LARGE SCALE GENOMIC DNA]</scope>
    <source>
        <tissue evidence="10">Muscle</tissue>
    </source>
</reference>
<dbReference type="SMART" id="SM00175">
    <property type="entry name" value="RAB"/>
    <property type="match status" value="1"/>
</dbReference>
<dbReference type="InterPro" id="IPR036036">
    <property type="entry name" value="SOCS_box-like_dom_sf"/>
</dbReference>
<dbReference type="SUPFAM" id="SSF52540">
    <property type="entry name" value="P-loop containing nucleoside triphosphate hydrolases"/>
    <property type="match status" value="1"/>
</dbReference>
<keyword evidence="4" id="KW-0547">Nucleotide-binding</keyword>
<sequence length="247" mass="27593">MSMMSDGGGQGGGESSKPYDYLLKFLLVGDSDVGKHEILQPLEDGSTESPFCVGSVVVLQHAPGVPKVLIGNRLHLAFKRQVSQSQAEQYAAKNHVNLFEVSPLCDFNIVESFTELSRLALKRNGMERLWRANKVLTLQELCSRAIVASTTVYGIEHLPLPQPLKSHLKSYTIHNHTTRLRQSCPPPMSHRHLPPPTDLACTNTYHSPQQDVLLFKEVPVLQSLHQNKTNMDSPTLMSSNHHRRVFV</sequence>
<keyword evidence="5" id="KW-0460">Magnesium</keyword>
<keyword evidence="8" id="KW-0636">Prenylation</keyword>
<evidence type="ECO:0000256" key="4">
    <source>
        <dbReference type="ARBA" id="ARBA00022741"/>
    </source>
</evidence>
<comment type="cofactor">
    <cofactor evidence="1">
        <name>Mg(2+)</name>
        <dbReference type="ChEBI" id="CHEBI:18420"/>
    </cofactor>
</comment>
<dbReference type="GO" id="GO:0046872">
    <property type="term" value="F:metal ion binding"/>
    <property type="evidence" value="ECO:0007669"/>
    <property type="project" value="UniProtKB-KW"/>
</dbReference>
<keyword evidence="3" id="KW-0479">Metal-binding</keyword>
<gene>
    <name evidence="10" type="primary">Rab40c</name>
    <name evidence="10" type="ORF">E2C01_004602</name>
</gene>
<comment type="similarity">
    <text evidence="2">Belongs to the small GTPase superfamily. Rab family.</text>
</comment>
<dbReference type="Pfam" id="PF00071">
    <property type="entry name" value="Ras"/>
    <property type="match status" value="1"/>
</dbReference>
<dbReference type="SMART" id="SM00969">
    <property type="entry name" value="SOCS_box"/>
    <property type="match status" value="1"/>
</dbReference>
<dbReference type="AlphaFoldDB" id="A0A5B7CUE5"/>
<dbReference type="Gene3D" id="3.40.50.300">
    <property type="entry name" value="P-loop containing nucleotide triphosphate hydrolases"/>
    <property type="match status" value="1"/>
</dbReference>
<dbReference type="OrthoDB" id="6339763at2759"/>